<protein>
    <submittedName>
        <fullName evidence="1">Uncharacterized protein</fullName>
    </submittedName>
</protein>
<dbReference type="AlphaFoldDB" id="A0A383CSG7"/>
<feature type="non-terminal residue" evidence="1">
    <location>
        <position position="1"/>
    </location>
</feature>
<dbReference type="EMBL" id="UINC01211250">
    <property type="protein sequence ID" value="SVE35071.1"/>
    <property type="molecule type" value="Genomic_DNA"/>
</dbReference>
<accession>A0A383CSG7</accession>
<evidence type="ECO:0000313" key="1">
    <source>
        <dbReference type="EMBL" id="SVE35071.1"/>
    </source>
</evidence>
<gene>
    <name evidence="1" type="ORF">METZ01_LOCUS487925</name>
</gene>
<feature type="non-terminal residue" evidence="1">
    <location>
        <position position="239"/>
    </location>
</feature>
<name>A0A383CSG7_9ZZZZ</name>
<sequence length="239" mass="26679">IDGYFGDWELMAQYQDTDWNEYQENPASVDNPNVDIDKYAGITQNDDSFFYLSVEGNMLSGTTIPSQKARSIPSFSSGSAPIDVVNPIPDTTEPAPLPELYGDDTIYIFLDSNGDIPYGFKVNDSFYADQLVEIRGQHGLIISSELYDYSSTDSMEVWDWTLNHTVDSAAAGNELEFMVSGLASQFKTYFHLISWDDSEDYSNGFWVESGESKSRTDPAWSKHNIDTSFSGATSVYAID</sequence>
<organism evidence="1">
    <name type="scientific">marine metagenome</name>
    <dbReference type="NCBI Taxonomy" id="408172"/>
    <lineage>
        <taxon>unclassified sequences</taxon>
        <taxon>metagenomes</taxon>
        <taxon>ecological metagenomes</taxon>
    </lineage>
</organism>
<reference evidence="1" key="1">
    <citation type="submission" date="2018-05" db="EMBL/GenBank/DDBJ databases">
        <authorList>
            <person name="Lanie J.A."/>
            <person name="Ng W.-L."/>
            <person name="Kazmierczak K.M."/>
            <person name="Andrzejewski T.M."/>
            <person name="Davidsen T.M."/>
            <person name="Wayne K.J."/>
            <person name="Tettelin H."/>
            <person name="Glass J.I."/>
            <person name="Rusch D."/>
            <person name="Podicherti R."/>
            <person name="Tsui H.-C.T."/>
            <person name="Winkler M.E."/>
        </authorList>
    </citation>
    <scope>NUCLEOTIDE SEQUENCE</scope>
</reference>
<proteinExistence type="predicted"/>